<gene>
    <name evidence="2" type="ORF">EV420DRAFT_1648471</name>
</gene>
<dbReference type="AlphaFoldDB" id="A0AA39MTL2"/>
<dbReference type="GeneID" id="85361720"/>
<comment type="caution">
    <text evidence="2">The sequence shown here is derived from an EMBL/GenBank/DDBJ whole genome shotgun (WGS) entry which is preliminary data.</text>
</comment>
<name>A0AA39MTL2_ARMTA</name>
<evidence type="ECO:0000313" key="3">
    <source>
        <dbReference type="Proteomes" id="UP001175211"/>
    </source>
</evidence>
<reference evidence="2" key="1">
    <citation type="submission" date="2023-06" db="EMBL/GenBank/DDBJ databases">
        <authorList>
            <consortium name="Lawrence Berkeley National Laboratory"/>
            <person name="Ahrendt S."/>
            <person name="Sahu N."/>
            <person name="Indic B."/>
            <person name="Wong-Bajracharya J."/>
            <person name="Merenyi Z."/>
            <person name="Ke H.-M."/>
            <person name="Monk M."/>
            <person name="Kocsube S."/>
            <person name="Drula E."/>
            <person name="Lipzen A."/>
            <person name="Balint B."/>
            <person name="Henrissat B."/>
            <person name="Andreopoulos B."/>
            <person name="Martin F.M."/>
            <person name="Harder C.B."/>
            <person name="Rigling D."/>
            <person name="Ford K.L."/>
            <person name="Foster G.D."/>
            <person name="Pangilinan J."/>
            <person name="Papanicolaou A."/>
            <person name="Barry K."/>
            <person name="LaButti K."/>
            <person name="Viragh M."/>
            <person name="Koriabine M."/>
            <person name="Yan M."/>
            <person name="Riley R."/>
            <person name="Champramary S."/>
            <person name="Plett K.L."/>
            <person name="Tsai I.J."/>
            <person name="Slot J."/>
            <person name="Sipos G."/>
            <person name="Plett J."/>
            <person name="Nagy L.G."/>
            <person name="Grigoriev I.V."/>
        </authorList>
    </citation>
    <scope>NUCLEOTIDE SEQUENCE</scope>
    <source>
        <strain evidence="2">CCBAS 213</strain>
    </source>
</reference>
<dbReference type="Proteomes" id="UP001175211">
    <property type="component" value="Unassembled WGS sequence"/>
</dbReference>
<dbReference type="EMBL" id="JAUEPS010000050">
    <property type="protein sequence ID" value="KAK0445340.1"/>
    <property type="molecule type" value="Genomic_DNA"/>
</dbReference>
<organism evidence="2 3">
    <name type="scientific">Armillaria tabescens</name>
    <name type="common">Ringless honey mushroom</name>
    <name type="synonym">Agaricus tabescens</name>
    <dbReference type="NCBI Taxonomy" id="1929756"/>
    <lineage>
        <taxon>Eukaryota</taxon>
        <taxon>Fungi</taxon>
        <taxon>Dikarya</taxon>
        <taxon>Basidiomycota</taxon>
        <taxon>Agaricomycotina</taxon>
        <taxon>Agaricomycetes</taxon>
        <taxon>Agaricomycetidae</taxon>
        <taxon>Agaricales</taxon>
        <taxon>Marasmiineae</taxon>
        <taxon>Physalacriaceae</taxon>
        <taxon>Desarmillaria</taxon>
    </lineage>
</organism>
<evidence type="ECO:0000313" key="2">
    <source>
        <dbReference type="EMBL" id="KAK0445340.1"/>
    </source>
</evidence>
<sequence length="459" mass="51063">MALSSRIATLSLASNAEIPLRRHAKSSSSCCPVEPTSFIDGIPAHMLLDEPVPTQHATSEDIPDRQWWCLPAISQRTQGQEPLAPIRTILGHALDLPVPINLPIQDTSPFVFGTTEPNHCRAPFPGPLSLSAKPLQSQHNVAQRAHSINLSERGAADSSLRNHCSRPAYMDGHTFASPPTSLLEEIETPPTTPENGREMTMFGRYEELLSDVQITEFDEHGAKCRLCEKVIRLGPTNTYTLGPWDQHKKTCKGDRIRRGRGFDVSIVKFNVLSVVKVDISLMKDLMSFDIMEAIEERHYLMFNDLTHSSVVNLRRSVSAWASGWKVRLNQFKVKERLNPNVAFIDAAKLPVPGDPSNTPIIVYTVNDLRYRTIFARPEMNTTFIMEGKRSLSIYPSPTFAIEPSIRTLSPYWKNRLVLDEPNAFTAKEGEIVRLMMGGGGGGMGDQGTTTSSIAFVNMR</sequence>
<evidence type="ECO:0000256" key="1">
    <source>
        <dbReference type="SAM" id="MobiDB-lite"/>
    </source>
</evidence>
<proteinExistence type="predicted"/>
<feature type="region of interest" description="Disordered" evidence="1">
    <location>
        <begin position="178"/>
        <end position="197"/>
    </location>
</feature>
<keyword evidence="3" id="KW-1185">Reference proteome</keyword>
<accession>A0AA39MTL2</accession>
<protein>
    <submittedName>
        <fullName evidence="2">Uncharacterized protein</fullName>
    </submittedName>
</protein>
<dbReference type="RefSeq" id="XP_060325481.1">
    <property type="nucleotide sequence ID" value="XM_060478172.1"/>
</dbReference>